<dbReference type="Proteomes" id="UP000319783">
    <property type="component" value="Unassembled WGS sequence"/>
</dbReference>
<evidence type="ECO:0000313" key="2">
    <source>
        <dbReference type="Proteomes" id="UP000319783"/>
    </source>
</evidence>
<evidence type="ECO:0000313" key="1">
    <source>
        <dbReference type="EMBL" id="TLD41739.1"/>
    </source>
</evidence>
<name>A0A533QBF0_9BACT</name>
<dbReference type="AlphaFoldDB" id="A0A533QBF0"/>
<sequence>MSLRGSCPKQSLLKHAKDCFGQDPRNDQWDSLSSVEDMFGFILEIL</sequence>
<accession>A0A533QBF0</accession>
<reference evidence="1 2" key="1">
    <citation type="submission" date="2019-04" db="EMBL/GenBank/DDBJ databases">
        <title>Genome of a novel bacterium Candidatus Jettenia ecosi reconstructed from metagenome of an anammox bioreactor.</title>
        <authorList>
            <person name="Mardanov A.V."/>
            <person name="Beletsky A.V."/>
            <person name="Ravin N.V."/>
            <person name="Botchkova E.A."/>
            <person name="Litti Y.V."/>
            <person name="Nozhevnikova A.N."/>
        </authorList>
    </citation>
    <scope>NUCLEOTIDE SEQUENCE [LARGE SCALE GENOMIC DNA]</scope>
    <source>
        <strain evidence="1">J2</strain>
    </source>
</reference>
<comment type="caution">
    <text evidence="1">The sequence shown here is derived from an EMBL/GenBank/DDBJ whole genome shotgun (WGS) entry which is preliminary data.</text>
</comment>
<protein>
    <submittedName>
        <fullName evidence="1">Uncharacterized protein</fullName>
    </submittedName>
</protein>
<dbReference type="EMBL" id="SULG01000037">
    <property type="protein sequence ID" value="TLD41739.1"/>
    <property type="molecule type" value="Genomic_DNA"/>
</dbReference>
<proteinExistence type="predicted"/>
<organism evidence="1 2">
    <name type="scientific">Candidatus Jettenia ecosi</name>
    <dbReference type="NCBI Taxonomy" id="2494326"/>
    <lineage>
        <taxon>Bacteria</taxon>
        <taxon>Pseudomonadati</taxon>
        <taxon>Planctomycetota</taxon>
        <taxon>Candidatus Brocadiia</taxon>
        <taxon>Candidatus Brocadiales</taxon>
        <taxon>Candidatus Brocadiaceae</taxon>
        <taxon>Candidatus Jettenia</taxon>
    </lineage>
</organism>
<gene>
    <name evidence="1" type="ORF">JETT_1964</name>
</gene>